<keyword evidence="12" id="KW-1185">Reference proteome</keyword>
<dbReference type="SUPFAM" id="SSF52540">
    <property type="entry name" value="P-loop containing nucleoside triphosphate hydrolases"/>
    <property type="match status" value="1"/>
</dbReference>
<dbReference type="GO" id="GO:0043802">
    <property type="term" value="F:hydrogenobyrinic acid a,c-diamide synthase (glutamine-hydrolysing) activity"/>
    <property type="evidence" value="ECO:0007669"/>
    <property type="project" value="UniProtKB-UniRule"/>
</dbReference>
<dbReference type="InterPro" id="IPR004484">
    <property type="entry name" value="CbiA/CobB_synth"/>
</dbReference>
<dbReference type="NCBIfam" id="TIGR00379">
    <property type="entry name" value="cobB"/>
    <property type="match status" value="1"/>
</dbReference>
<dbReference type="Proteomes" id="UP000604475">
    <property type="component" value="Unassembled WGS sequence"/>
</dbReference>
<dbReference type="EC" id="6.3.5.9" evidence="7"/>
<comment type="caution">
    <text evidence="11">The sequence shown here is derived from an EMBL/GenBank/DDBJ whole genome shotgun (WGS) entry which is preliminary data.</text>
</comment>
<dbReference type="HAMAP" id="MF_00027">
    <property type="entry name" value="CobB_CbiA"/>
    <property type="match status" value="1"/>
</dbReference>
<evidence type="ECO:0000256" key="2">
    <source>
        <dbReference type="ARBA" id="ARBA00022598"/>
    </source>
</evidence>
<evidence type="ECO:0000256" key="4">
    <source>
        <dbReference type="ARBA" id="ARBA00022840"/>
    </source>
</evidence>
<organism evidence="11 12">
    <name type="scientific">Frankia nepalensis</name>
    <dbReference type="NCBI Taxonomy" id="1836974"/>
    <lineage>
        <taxon>Bacteria</taxon>
        <taxon>Bacillati</taxon>
        <taxon>Actinomycetota</taxon>
        <taxon>Actinomycetes</taxon>
        <taxon>Frankiales</taxon>
        <taxon>Frankiaceae</taxon>
        <taxon>Frankia</taxon>
    </lineage>
</organism>
<evidence type="ECO:0000259" key="10">
    <source>
        <dbReference type="Pfam" id="PF07685"/>
    </source>
</evidence>
<dbReference type="InterPro" id="IPR029062">
    <property type="entry name" value="Class_I_gatase-like"/>
</dbReference>
<evidence type="ECO:0000259" key="9">
    <source>
        <dbReference type="Pfam" id="PF01656"/>
    </source>
</evidence>
<dbReference type="GO" id="GO:0005524">
    <property type="term" value="F:ATP binding"/>
    <property type="evidence" value="ECO:0007669"/>
    <property type="project" value="UniProtKB-UniRule"/>
</dbReference>
<accession>A0A937RD69</accession>
<keyword evidence="5 7" id="KW-0460">Magnesium</keyword>
<dbReference type="GO" id="GO:0042242">
    <property type="term" value="F:cobyrinic acid a,c-diamide synthase activity"/>
    <property type="evidence" value="ECO:0007669"/>
    <property type="project" value="InterPro"/>
</dbReference>
<name>A0A937RD69_9ACTN</name>
<dbReference type="InterPro" id="IPR011698">
    <property type="entry name" value="GATase_3"/>
</dbReference>
<feature type="compositionally biased region" description="Low complexity" evidence="8">
    <location>
        <begin position="232"/>
        <end position="247"/>
    </location>
</feature>
<dbReference type="Pfam" id="PF01656">
    <property type="entry name" value="CbiA"/>
    <property type="match status" value="1"/>
</dbReference>
<evidence type="ECO:0000256" key="1">
    <source>
        <dbReference type="ARBA" id="ARBA00001946"/>
    </source>
</evidence>
<keyword evidence="4 7" id="KW-0067">ATP-binding</keyword>
<comment type="pathway">
    <text evidence="7">Cofactor biosynthesis; adenosylcobalamin biosynthesis; cob(II)yrinate a,c-diamide from precorrin-2 (aerobic route): step 9/10.</text>
</comment>
<evidence type="ECO:0000256" key="5">
    <source>
        <dbReference type="ARBA" id="ARBA00022842"/>
    </source>
</evidence>
<evidence type="ECO:0000256" key="7">
    <source>
        <dbReference type="HAMAP-Rule" id="MF_00027"/>
    </source>
</evidence>
<evidence type="ECO:0000313" key="12">
    <source>
        <dbReference type="Proteomes" id="UP000604475"/>
    </source>
</evidence>
<keyword evidence="3 7" id="KW-0547">Nucleotide-binding</keyword>
<feature type="domain" description="CobQ/CobB/MinD/ParA nucleotide binding" evidence="9">
    <location>
        <begin position="13"/>
        <end position="194"/>
    </location>
</feature>
<comment type="function">
    <text evidence="7">Catalyzes the ATP-dependent amidation of the two carboxylate groups at positions a and c of hydrogenobyrinate, using either L-glutamine or ammonia as the nitrogen source.</text>
</comment>
<feature type="region of interest" description="Disordered" evidence="8">
    <location>
        <begin position="232"/>
        <end position="255"/>
    </location>
</feature>
<dbReference type="GO" id="GO:0009236">
    <property type="term" value="P:cobalamin biosynthetic process"/>
    <property type="evidence" value="ECO:0007669"/>
    <property type="project" value="UniProtKB-UniRule"/>
</dbReference>
<keyword evidence="7" id="KW-0169">Cobalamin biosynthesis</keyword>
<dbReference type="InterPro" id="IPR002586">
    <property type="entry name" value="CobQ/CobB/MinD/ParA_Nub-bd_dom"/>
</dbReference>
<gene>
    <name evidence="7" type="primary">cobB</name>
    <name evidence="11" type="ORF">I7412_13290</name>
</gene>
<keyword evidence="6 7" id="KW-0315">Glutamine amidotransferase</keyword>
<feature type="site" description="Increases nucleophilicity of active site Cys" evidence="7">
    <location>
        <position position="445"/>
    </location>
</feature>
<dbReference type="CDD" id="cd03130">
    <property type="entry name" value="GATase1_CobB"/>
    <property type="match status" value="1"/>
</dbReference>
<dbReference type="Gene3D" id="3.40.50.880">
    <property type="match status" value="1"/>
</dbReference>
<dbReference type="RefSeq" id="WP_203004766.1">
    <property type="nucleotide sequence ID" value="NZ_JADWYU010000144.1"/>
</dbReference>
<comment type="cofactor">
    <cofactor evidence="1 7">
        <name>Mg(2+)</name>
        <dbReference type="ChEBI" id="CHEBI:18420"/>
    </cofactor>
</comment>
<evidence type="ECO:0000256" key="6">
    <source>
        <dbReference type="ARBA" id="ARBA00022962"/>
    </source>
</evidence>
<dbReference type="Pfam" id="PF07685">
    <property type="entry name" value="GATase_3"/>
    <property type="match status" value="1"/>
</dbReference>
<evidence type="ECO:0000256" key="8">
    <source>
        <dbReference type="SAM" id="MobiDB-lite"/>
    </source>
</evidence>
<dbReference type="SUPFAM" id="SSF52317">
    <property type="entry name" value="Class I glutamine amidotransferase-like"/>
    <property type="match status" value="1"/>
</dbReference>
<dbReference type="Gene3D" id="3.40.50.300">
    <property type="entry name" value="P-loop containing nucleotide triphosphate hydrolases"/>
    <property type="match status" value="2"/>
</dbReference>
<evidence type="ECO:0000256" key="3">
    <source>
        <dbReference type="ARBA" id="ARBA00022741"/>
    </source>
</evidence>
<evidence type="ECO:0000313" key="11">
    <source>
        <dbReference type="EMBL" id="MBL7628102.1"/>
    </source>
</evidence>
<dbReference type="EMBL" id="JAEACQ010000171">
    <property type="protein sequence ID" value="MBL7628102.1"/>
    <property type="molecule type" value="Genomic_DNA"/>
</dbReference>
<dbReference type="PANTHER" id="PTHR43873">
    <property type="entry name" value="COBYRINATE A,C-DIAMIDE SYNTHASE"/>
    <property type="match status" value="1"/>
</dbReference>
<dbReference type="PROSITE" id="PS51274">
    <property type="entry name" value="GATASE_COBBQ"/>
    <property type="match status" value="1"/>
</dbReference>
<feature type="domain" description="CobB/CobQ-like glutamine amidotransferase" evidence="10">
    <location>
        <begin position="260"/>
        <end position="451"/>
    </location>
</feature>
<comment type="domain">
    <text evidence="7">Comprises of two domains. The C-terminal domain contains the binding site for glutamine and catalyzes the hydrolysis of this substrate to glutamate and ammonia. The N-terminal domain is anticipated to bind ATP and hydrogenobyrinate and catalyzes the ultimate synthesis of the diamide product. The ammonia produced via the glutaminase domain is probably translocated to the adjacent domain via a molecular tunnel, where it reacts with an activated intermediate.</text>
</comment>
<feature type="active site" description="Nucleophile" evidence="7">
    <location>
        <position position="342"/>
    </location>
</feature>
<comment type="catalytic activity">
    <reaction evidence="7">
        <text>hydrogenobyrinate + 2 L-glutamine + 2 ATP + 2 H2O = hydrogenobyrinate a,c-diamide + 2 L-glutamate + 2 ADP + 2 phosphate + 2 H(+)</text>
        <dbReference type="Rhea" id="RHEA:12544"/>
        <dbReference type="ChEBI" id="CHEBI:15377"/>
        <dbReference type="ChEBI" id="CHEBI:15378"/>
        <dbReference type="ChEBI" id="CHEBI:29985"/>
        <dbReference type="ChEBI" id="CHEBI:30616"/>
        <dbReference type="ChEBI" id="CHEBI:43474"/>
        <dbReference type="ChEBI" id="CHEBI:58359"/>
        <dbReference type="ChEBI" id="CHEBI:77873"/>
        <dbReference type="ChEBI" id="CHEBI:77874"/>
        <dbReference type="ChEBI" id="CHEBI:456216"/>
        <dbReference type="EC" id="6.3.5.9"/>
    </reaction>
</comment>
<reference evidence="11" key="1">
    <citation type="submission" date="2020-12" db="EMBL/GenBank/DDBJ databases">
        <title>Genomic characterization of non-nitrogen-fixing Frankia strains.</title>
        <authorList>
            <person name="Carlos-Shanley C."/>
            <person name="Guerra T."/>
            <person name="Hahn D."/>
        </authorList>
    </citation>
    <scope>NUCLEOTIDE SEQUENCE</scope>
    <source>
        <strain evidence="11">CN6</strain>
    </source>
</reference>
<dbReference type="PANTHER" id="PTHR43873:SF1">
    <property type="entry name" value="COBYRINATE A,C-DIAMIDE SYNTHASE"/>
    <property type="match status" value="1"/>
</dbReference>
<comment type="similarity">
    <text evidence="7">Belongs to the CobB/CbiA family.</text>
</comment>
<keyword evidence="2 7" id="KW-0436">Ligase</keyword>
<proteinExistence type="inferred from homology"/>
<comment type="miscellaneous">
    <text evidence="7">The a and c carboxylates of hydrogenobyrinate are activated for nucleophilic attack via formation of a phosphorylated intermediate by ATP. CobB catalyzes first the amidation of the c-carboxylate, and then that of the a-carboxylate.</text>
</comment>
<dbReference type="InterPro" id="IPR027417">
    <property type="entry name" value="P-loop_NTPase"/>
</dbReference>
<protein>
    <recommendedName>
        <fullName evidence="7">Hydrogenobyrinate a,c-diamide synthase</fullName>
        <ecNumber evidence="7">6.3.5.9</ecNumber>
    </recommendedName>
    <alternativeName>
        <fullName evidence="7">Hydrogenobyrinic acid a,c-diamide synthase</fullName>
    </alternativeName>
</protein>
<dbReference type="AlphaFoldDB" id="A0A937RD69"/>
<sequence length="470" mass="50418">MTHPEDRHPRPAILVAATHSGAGKTTVTSTILRALRRRGLVTQPFKIGPDFIDTAYHTESARRTAINLDLWMMGEDGIRQSFTTHSASADLSVIEAMGALFDGTEHGSAAHLAKLLSVPVLLVLDVWGMTRTTDAVLDGMLGFDPGLDIAGVILNRVGSHTHAQMVLDALSPPNRALVLGYLPHRTGLHVPERHLGLLTPEENPTSEADRDLAHKAAESTLDLDRLLTIAARRTTPTTSAEPTRAEPAPTPPTPTRRARLAIARDQAFCFYYEDNLRTLHDAGFDLVPFSPLADTALPADIDAIYLGGGYPESFAADLAANTHLATALRHRAAAHLPIYAECGGLIYLARTLTGFDGHTHPMSGVLPIDIAMDPQHLSIAYVDARTQITTPLGPAGTRLRGQEFHQSRIVADDTHTPPLYELTTSHGTTSQAGVAAGSVVASYVHAHLASNPHIAHNLLQASLTARHQGP</sequence>
<dbReference type="NCBIfam" id="NF002204">
    <property type="entry name" value="PRK01077.1"/>
    <property type="match status" value="1"/>
</dbReference>